<name>A0A9E9LWZ7_9BURK</name>
<dbReference type="PANTHER" id="PTHR11102:SF160">
    <property type="entry name" value="ERAD-ASSOCIATED E3 UBIQUITIN-PROTEIN LIGASE COMPONENT HRD3"/>
    <property type="match status" value="1"/>
</dbReference>
<sequence length="192" mass="21277">MQRIGKWGLRVGLACIFIMAGMASSTVLAQAGAGKQQQAQPLSIKTRSEFETIRKQAEAGDAQSQYRLSIAYAEGKFVRSDDKVMVHWLEKAAEQNHTEAQFYLSAMYAKGIGVKQDYTQAANWMRKVADKGLEMAQFNMGNMYESGMGVPKDQKQAIAWYRKAAAQGNPYAKKRLEELKAASGKPATSVRK</sequence>
<dbReference type="InterPro" id="IPR050767">
    <property type="entry name" value="Sel1_AlgK"/>
</dbReference>
<keyword evidence="3" id="KW-1185">Reference proteome</keyword>
<keyword evidence="1" id="KW-0732">Signal</keyword>
<evidence type="ECO:0000256" key="1">
    <source>
        <dbReference type="SAM" id="SignalP"/>
    </source>
</evidence>
<accession>A0A9E9LWZ7</accession>
<organism evidence="2 3">
    <name type="scientific">Oxalobacter vibrioformis</name>
    <dbReference type="NCBI Taxonomy" id="933080"/>
    <lineage>
        <taxon>Bacteria</taxon>
        <taxon>Pseudomonadati</taxon>
        <taxon>Pseudomonadota</taxon>
        <taxon>Betaproteobacteria</taxon>
        <taxon>Burkholderiales</taxon>
        <taxon>Oxalobacteraceae</taxon>
        <taxon>Oxalobacter</taxon>
    </lineage>
</organism>
<evidence type="ECO:0000313" key="3">
    <source>
        <dbReference type="Proteomes" id="UP001156215"/>
    </source>
</evidence>
<dbReference type="SMART" id="SM00671">
    <property type="entry name" value="SEL1"/>
    <property type="match status" value="3"/>
</dbReference>
<reference evidence="2" key="1">
    <citation type="journal article" date="2022" name="Front. Microbiol.">
        <title>New perspectives on an old grouping: The genomic and phenotypic variability of Oxalobacter formigenes and the implications for calcium oxalate stone prevention.</title>
        <authorList>
            <person name="Chmiel J.A."/>
            <person name="Carr C."/>
            <person name="Stuivenberg G.A."/>
            <person name="Venema R."/>
            <person name="Chanyi R.M."/>
            <person name="Al K.F."/>
            <person name="Giguere D."/>
            <person name="Say H."/>
            <person name="Akouris P.P."/>
            <person name="Dominguez Romero S.A."/>
            <person name="Kwong A."/>
            <person name="Tai V."/>
            <person name="Koval S.F."/>
            <person name="Razvi H."/>
            <person name="Bjazevic J."/>
            <person name="Burton J.P."/>
        </authorList>
    </citation>
    <scope>NUCLEOTIDE SEQUENCE</scope>
    <source>
        <strain evidence="2">WoOx3</strain>
    </source>
</reference>
<proteinExistence type="predicted"/>
<dbReference type="AlphaFoldDB" id="A0A9E9LWZ7"/>
<feature type="chain" id="PRO_5039602502" evidence="1">
    <location>
        <begin position="30"/>
        <end position="192"/>
    </location>
</feature>
<dbReference type="InterPro" id="IPR006597">
    <property type="entry name" value="Sel1-like"/>
</dbReference>
<feature type="signal peptide" evidence="1">
    <location>
        <begin position="1"/>
        <end position="29"/>
    </location>
</feature>
<dbReference type="SUPFAM" id="SSF81901">
    <property type="entry name" value="HCP-like"/>
    <property type="match status" value="1"/>
</dbReference>
<dbReference type="PANTHER" id="PTHR11102">
    <property type="entry name" value="SEL-1-LIKE PROTEIN"/>
    <property type="match status" value="1"/>
</dbReference>
<protein>
    <submittedName>
        <fullName evidence="2">Sel1 repeat family protein</fullName>
    </submittedName>
</protein>
<dbReference type="Pfam" id="PF08238">
    <property type="entry name" value="Sel1"/>
    <property type="match status" value="3"/>
</dbReference>
<dbReference type="KEGG" id="ovb:NB640_11280"/>
<evidence type="ECO:0000313" key="2">
    <source>
        <dbReference type="EMBL" id="WAW09791.1"/>
    </source>
</evidence>
<gene>
    <name evidence="2" type="ORF">NB640_11280</name>
</gene>
<dbReference type="InterPro" id="IPR011990">
    <property type="entry name" value="TPR-like_helical_dom_sf"/>
</dbReference>
<dbReference type="Proteomes" id="UP001156215">
    <property type="component" value="Chromosome"/>
</dbReference>
<dbReference type="Gene3D" id="1.25.40.10">
    <property type="entry name" value="Tetratricopeptide repeat domain"/>
    <property type="match status" value="1"/>
</dbReference>
<dbReference type="EMBL" id="CP098242">
    <property type="protein sequence ID" value="WAW09791.1"/>
    <property type="molecule type" value="Genomic_DNA"/>
</dbReference>
<dbReference type="RefSeq" id="WP_269308795.1">
    <property type="nucleotide sequence ID" value="NZ_CP098242.1"/>
</dbReference>